<organism evidence="9 10">
    <name type="scientific">Oceanipulchritudo coccoides</name>
    <dbReference type="NCBI Taxonomy" id="2706888"/>
    <lineage>
        <taxon>Bacteria</taxon>
        <taxon>Pseudomonadati</taxon>
        <taxon>Verrucomicrobiota</taxon>
        <taxon>Opitutia</taxon>
        <taxon>Puniceicoccales</taxon>
        <taxon>Oceanipulchritudinaceae</taxon>
        <taxon>Oceanipulchritudo</taxon>
    </lineage>
</organism>
<feature type="transmembrane region" description="Helical" evidence="8">
    <location>
        <begin position="126"/>
        <end position="143"/>
    </location>
</feature>
<dbReference type="InterPro" id="IPR019127">
    <property type="entry name" value="Exosortase"/>
</dbReference>
<dbReference type="EMBL" id="JAAGNX010000002">
    <property type="protein sequence ID" value="NDV62585.1"/>
    <property type="molecule type" value="Genomic_DNA"/>
</dbReference>
<dbReference type="NCBIfam" id="TIGR04178">
    <property type="entry name" value="exo_archaeo"/>
    <property type="match status" value="1"/>
</dbReference>
<evidence type="ECO:0000256" key="7">
    <source>
        <dbReference type="ARBA" id="ARBA00023136"/>
    </source>
</evidence>
<evidence type="ECO:0000256" key="8">
    <source>
        <dbReference type="SAM" id="Phobius"/>
    </source>
</evidence>
<gene>
    <name evidence="9" type="ORF">G0Q06_08990</name>
</gene>
<keyword evidence="3" id="KW-0645">Protease</keyword>
<evidence type="ECO:0000256" key="3">
    <source>
        <dbReference type="ARBA" id="ARBA00022670"/>
    </source>
</evidence>
<dbReference type="AlphaFoldDB" id="A0A6B2M429"/>
<reference evidence="9 10" key="1">
    <citation type="submission" date="2020-02" db="EMBL/GenBank/DDBJ databases">
        <title>Albibacoteraceae fam. nov., the first described family within the subdivision 4 Verrucomicrobia.</title>
        <authorList>
            <person name="Xi F."/>
        </authorList>
    </citation>
    <scope>NUCLEOTIDE SEQUENCE [LARGE SCALE GENOMIC DNA]</scope>
    <source>
        <strain evidence="9 10">CK1056</strain>
    </source>
</reference>
<feature type="transmembrane region" description="Helical" evidence="8">
    <location>
        <begin position="307"/>
        <end position="327"/>
    </location>
</feature>
<feature type="transmembrane region" description="Helical" evidence="8">
    <location>
        <begin position="257"/>
        <end position="284"/>
    </location>
</feature>
<dbReference type="Pfam" id="PF09721">
    <property type="entry name" value="Exosortase_EpsH"/>
    <property type="match status" value="1"/>
</dbReference>
<evidence type="ECO:0000313" key="9">
    <source>
        <dbReference type="EMBL" id="NDV62585.1"/>
    </source>
</evidence>
<feature type="transmembrane region" description="Helical" evidence="8">
    <location>
        <begin position="92"/>
        <end position="114"/>
    </location>
</feature>
<evidence type="ECO:0000256" key="2">
    <source>
        <dbReference type="ARBA" id="ARBA00022475"/>
    </source>
</evidence>
<keyword evidence="2" id="KW-1003">Cell membrane</keyword>
<dbReference type="GO" id="GO:0005886">
    <property type="term" value="C:plasma membrane"/>
    <property type="evidence" value="ECO:0007669"/>
    <property type="project" value="UniProtKB-SubCell"/>
</dbReference>
<keyword evidence="4 8" id="KW-0812">Transmembrane</keyword>
<keyword evidence="5" id="KW-0378">Hydrolase</keyword>
<proteinExistence type="predicted"/>
<evidence type="ECO:0000256" key="6">
    <source>
        <dbReference type="ARBA" id="ARBA00022989"/>
    </source>
</evidence>
<feature type="transmembrane region" description="Helical" evidence="8">
    <location>
        <begin position="12"/>
        <end position="31"/>
    </location>
</feature>
<keyword evidence="6 8" id="KW-1133">Transmembrane helix</keyword>
<evidence type="ECO:0000256" key="1">
    <source>
        <dbReference type="ARBA" id="ARBA00004651"/>
    </source>
</evidence>
<comment type="subcellular location">
    <subcellularLocation>
        <location evidence="1">Cell membrane</location>
        <topology evidence="1">Multi-pass membrane protein</topology>
    </subcellularLocation>
</comment>
<comment type="caution">
    <text evidence="9">The sequence shown here is derived from an EMBL/GenBank/DDBJ whole genome shotgun (WGS) entry which is preliminary data.</text>
</comment>
<dbReference type="Proteomes" id="UP000478417">
    <property type="component" value="Unassembled WGS sequence"/>
</dbReference>
<feature type="transmembrane region" description="Helical" evidence="8">
    <location>
        <begin position="163"/>
        <end position="183"/>
    </location>
</feature>
<protein>
    <submittedName>
        <fullName evidence="9">Exosortase/archaeosortase family protein</fullName>
    </submittedName>
</protein>
<feature type="transmembrane region" description="Helical" evidence="8">
    <location>
        <begin position="38"/>
        <end position="53"/>
    </location>
</feature>
<feature type="transmembrane region" description="Helical" evidence="8">
    <location>
        <begin position="190"/>
        <end position="210"/>
    </location>
</feature>
<sequence>MRFRQLPQPTQWAAFALLGLVLFLIWDQYFWWKLRDEYAFGFIVPLFVAYVLFERWPRLAKGLIGDADTQEAASNPSSDGPASTFSSLLEKALITISVLMVAGGFVSFFAGSLYRAMEGQNLISSNFLAFGFANILLGGAFLYSGKKADGTPNPLKERWHLALLFLFPALIWMLSVPMFNAVYKTISTFLMNKVAVVVYHSFDLLGYAVVREGSVLKLPLGDVGVEDACSGIRSLTACLFAGSFLGSVYFDKLWKKVFLVGTAMVFAFINNIFRSLFLTAWAYAKGPTGLDTHVIVWGQDLGNVHDFTGWVVLGLTVICLLALVKLFSIRLEYELKPGETL</sequence>
<dbReference type="RefSeq" id="WP_163964705.1">
    <property type="nucleotide sequence ID" value="NZ_JAAGNX010000002.1"/>
</dbReference>
<evidence type="ECO:0000313" key="10">
    <source>
        <dbReference type="Proteomes" id="UP000478417"/>
    </source>
</evidence>
<keyword evidence="10" id="KW-1185">Reference proteome</keyword>
<dbReference type="GO" id="GO:0006508">
    <property type="term" value="P:proteolysis"/>
    <property type="evidence" value="ECO:0007669"/>
    <property type="project" value="UniProtKB-KW"/>
</dbReference>
<dbReference type="InterPro" id="IPR026392">
    <property type="entry name" value="Exo/Archaeosortase_dom"/>
</dbReference>
<keyword evidence="7 8" id="KW-0472">Membrane</keyword>
<accession>A0A6B2M429</accession>
<evidence type="ECO:0000256" key="5">
    <source>
        <dbReference type="ARBA" id="ARBA00022801"/>
    </source>
</evidence>
<name>A0A6B2M429_9BACT</name>
<evidence type="ECO:0000256" key="4">
    <source>
        <dbReference type="ARBA" id="ARBA00022692"/>
    </source>
</evidence>
<feature type="transmembrane region" description="Helical" evidence="8">
    <location>
        <begin position="230"/>
        <end position="250"/>
    </location>
</feature>
<dbReference type="GO" id="GO:0008233">
    <property type="term" value="F:peptidase activity"/>
    <property type="evidence" value="ECO:0007669"/>
    <property type="project" value="UniProtKB-KW"/>
</dbReference>